<dbReference type="InterPro" id="IPR002303">
    <property type="entry name" value="Valyl-tRNA_ligase"/>
</dbReference>
<evidence type="ECO:0000259" key="13">
    <source>
        <dbReference type="Pfam" id="PF00133"/>
    </source>
</evidence>
<keyword evidence="8 12" id="KW-0175">Coiled coil</keyword>
<dbReference type="NCBIfam" id="NF004349">
    <property type="entry name" value="PRK05729.1"/>
    <property type="match status" value="1"/>
</dbReference>
<evidence type="ECO:0000256" key="4">
    <source>
        <dbReference type="ARBA" id="ARBA00022598"/>
    </source>
</evidence>
<dbReference type="PROSITE" id="PS00178">
    <property type="entry name" value="AA_TRNA_LIGASE_I"/>
    <property type="match status" value="1"/>
</dbReference>
<dbReference type="Pfam" id="PF00133">
    <property type="entry name" value="tRNA-synt_1"/>
    <property type="match status" value="1"/>
</dbReference>
<feature type="short sequence motif" description="'HIGH' region" evidence="12">
    <location>
        <begin position="56"/>
        <end position="66"/>
    </location>
</feature>
<dbReference type="SUPFAM" id="SSF46589">
    <property type="entry name" value="tRNA-binding arm"/>
    <property type="match status" value="1"/>
</dbReference>
<dbReference type="InterPro" id="IPR014729">
    <property type="entry name" value="Rossmann-like_a/b/a_fold"/>
</dbReference>
<keyword evidence="9 12" id="KW-0030">Aminoacyl-tRNA synthetase</keyword>
<dbReference type="FunFam" id="1.10.287.380:FF:000001">
    <property type="entry name" value="Valine--tRNA ligase"/>
    <property type="match status" value="1"/>
</dbReference>
<dbReference type="AlphaFoldDB" id="A0A2I9DS17"/>
<feature type="domain" description="Methionyl/Valyl/Leucyl/Isoleucyl-tRNA synthetase anticodon-binding" evidence="14">
    <location>
        <begin position="663"/>
        <end position="804"/>
    </location>
</feature>
<dbReference type="GO" id="GO:0006438">
    <property type="term" value="P:valyl-tRNA aminoacylation"/>
    <property type="evidence" value="ECO:0007669"/>
    <property type="project" value="UniProtKB-UniRule"/>
</dbReference>
<evidence type="ECO:0000256" key="6">
    <source>
        <dbReference type="ARBA" id="ARBA00022840"/>
    </source>
</evidence>
<comment type="function">
    <text evidence="12">Catalyzes the attachment of valine to tRNA(Val). As ValRS can inadvertently accommodate and process structurally similar amino acids such as threonine, to avoid such errors, it has a 'posttransfer' editing activity that hydrolyzes mischarged Thr-tRNA(Val) in a tRNA-dependent manner.</text>
</comment>
<dbReference type="InterPro" id="IPR009008">
    <property type="entry name" value="Val/Leu/Ile-tRNA-synth_edit"/>
</dbReference>
<evidence type="ECO:0000256" key="9">
    <source>
        <dbReference type="ARBA" id="ARBA00023146"/>
    </source>
</evidence>
<name>A0A2I9DS17_9DEIO</name>
<dbReference type="InterPro" id="IPR013155">
    <property type="entry name" value="M/V/L/I-tRNA-synth_anticd-bd"/>
</dbReference>
<comment type="catalytic activity">
    <reaction evidence="10 12">
        <text>tRNA(Val) + L-valine + ATP = L-valyl-tRNA(Val) + AMP + diphosphate</text>
        <dbReference type="Rhea" id="RHEA:10704"/>
        <dbReference type="Rhea" id="RHEA-COMP:9672"/>
        <dbReference type="Rhea" id="RHEA-COMP:9708"/>
        <dbReference type="ChEBI" id="CHEBI:30616"/>
        <dbReference type="ChEBI" id="CHEBI:33019"/>
        <dbReference type="ChEBI" id="CHEBI:57762"/>
        <dbReference type="ChEBI" id="CHEBI:78442"/>
        <dbReference type="ChEBI" id="CHEBI:78537"/>
        <dbReference type="ChEBI" id="CHEBI:456215"/>
        <dbReference type="EC" id="6.1.1.9"/>
    </reaction>
</comment>
<dbReference type="OrthoDB" id="9810365at2"/>
<evidence type="ECO:0000256" key="11">
    <source>
        <dbReference type="ARBA" id="ARBA00060830"/>
    </source>
</evidence>
<dbReference type="RefSeq" id="WP_103128633.1">
    <property type="nucleotide sequence ID" value="NZ_BFAG01000003.1"/>
</dbReference>
<accession>A0A2I9DS17</accession>
<evidence type="ECO:0000256" key="7">
    <source>
        <dbReference type="ARBA" id="ARBA00022917"/>
    </source>
</evidence>
<dbReference type="Gene3D" id="1.10.730.10">
    <property type="entry name" value="Isoleucyl-tRNA Synthetase, Domain 1"/>
    <property type="match status" value="1"/>
</dbReference>
<dbReference type="Proteomes" id="UP000236569">
    <property type="component" value="Unassembled WGS sequence"/>
</dbReference>
<dbReference type="GO" id="GO:0004832">
    <property type="term" value="F:valine-tRNA ligase activity"/>
    <property type="evidence" value="ECO:0007669"/>
    <property type="project" value="UniProtKB-UniRule"/>
</dbReference>
<comment type="subunit">
    <text evidence="2 12">Monomer.</text>
</comment>
<dbReference type="InterPro" id="IPR010978">
    <property type="entry name" value="tRNA-bd_arm"/>
</dbReference>
<keyword evidence="17" id="KW-1185">Reference proteome</keyword>
<dbReference type="SUPFAM" id="SSF50677">
    <property type="entry name" value="ValRS/IleRS/LeuRS editing domain"/>
    <property type="match status" value="1"/>
</dbReference>
<dbReference type="GO" id="GO:0005524">
    <property type="term" value="F:ATP binding"/>
    <property type="evidence" value="ECO:0007669"/>
    <property type="project" value="UniProtKB-UniRule"/>
</dbReference>
<dbReference type="PANTHER" id="PTHR11946">
    <property type="entry name" value="VALYL-TRNA SYNTHETASES"/>
    <property type="match status" value="1"/>
</dbReference>
<dbReference type="FunFam" id="3.40.50.620:FF:000032">
    <property type="entry name" value="Valine--tRNA ligase"/>
    <property type="match status" value="1"/>
</dbReference>
<evidence type="ECO:0000256" key="1">
    <source>
        <dbReference type="ARBA" id="ARBA00004496"/>
    </source>
</evidence>
<comment type="domain">
    <text evidence="12">The C-terminal coiled-coil domain is crucial for aminoacylation activity.</text>
</comment>
<keyword evidence="3 12" id="KW-0963">Cytoplasm</keyword>
<dbReference type="NCBIfam" id="TIGR00422">
    <property type="entry name" value="valS"/>
    <property type="match status" value="1"/>
</dbReference>
<evidence type="ECO:0000259" key="14">
    <source>
        <dbReference type="Pfam" id="PF08264"/>
    </source>
</evidence>
<protein>
    <recommendedName>
        <fullName evidence="12">Valine--tRNA ligase</fullName>
        <ecNumber evidence="12">6.1.1.9</ecNumber>
    </recommendedName>
    <alternativeName>
        <fullName evidence="12">Valyl-tRNA synthetase</fullName>
        <shortName evidence="12">ValRS</shortName>
    </alternativeName>
</protein>
<feature type="domain" description="Aminoacyl-tRNA synthetase class Ia" evidence="13">
    <location>
        <begin position="38"/>
        <end position="588"/>
    </location>
</feature>
<dbReference type="SUPFAM" id="SSF47323">
    <property type="entry name" value="Anticodon-binding domain of a subclass of class I aminoacyl-tRNA synthetases"/>
    <property type="match status" value="1"/>
</dbReference>
<organism evidence="16 17">
    <name type="scientific">Deinococcus aerius</name>
    <dbReference type="NCBI Taxonomy" id="200253"/>
    <lineage>
        <taxon>Bacteria</taxon>
        <taxon>Thermotogati</taxon>
        <taxon>Deinococcota</taxon>
        <taxon>Deinococci</taxon>
        <taxon>Deinococcales</taxon>
        <taxon>Deinococcaceae</taxon>
        <taxon>Deinococcus</taxon>
    </lineage>
</organism>
<feature type="domain" description="Valyl-tRNA synthetase tRNA-binding arm" evidence="15">
    <location>
        <begin position="856"/>
        <end position="919"/>
    </location>
</feature>
<evidence type="ECO:0000256" key="2">
    <source>
        <dbReference type="ARBA" id="ARBA00011245"/>
    </source>
</evidence>
<dbReference type="InterPro" id="IPR019499">
    <property type="entry name" value="Val-tRNA_synth_tRNA-bd"/>
</dbReference>
<dbReference type="Pfam" id="PF08264">
    <property type="entry name" value="Anticodon_1"/>
    <property type="match status" value="1"/>
</dbReference>
<keyword evidence="6 12" id="KW-0067">ATP-binding</keyword>
<evidence type="ECO:0000256" key="3">
    <source>
        <dbReference type="ARBA" id="ARBA00022490"/>
    </source>
</evidence>
<dbReference type="EC" id="6.1.1.9" evidence="12"/>
<feature type="short sequence motif" description="'KMSKS' region" evidence="12">
    <location>
        <begin position="550"/>
        <end position="554"/>
    </location>
</feature>
<evidence type="ECO:0000256" key="5">
    <source>
        <dbReference type="ARBA" id="ARBA00022741"/>
    </source>
</evidence>
<dbReference type="Pfam" id="PF10458">
    <property type="entry name" value="Val_tRNA-synt_C"/>
    <property type="match status" value="1"/>
</dbReference>
<keyword evidence="5 12" id="KW-0547">Nucleotide-binding</keyword>
<comment type="similarity">
    <text evidence="11 12">Belongs to the class-I aminoacyl-tRNA synthetase family. ValS type 1 subfamily.</text>
</comment>
<dbReference type="GO" id="GO:0002161">
    <property type="term" value="F:aminoacyl-tRNA deacylase activity"/>
    <property type="evidence" value="ECO:0007669"/>
    <property type="project" value="InterPro"/>
</dbReference>
<dbReference type="EMBL" id="BFAG01000003">
    <property type="protein sequence ID" value="GBF05207.1"/>
    <property type="molecule type" value="Genomic_DNA"/>
</dbReference>
<keyword evidence="7 12" id="KW-0648">Protein biosynthesis</keyword>
<dbReference type="PANTHER" id="PTHR11946:SF93">
    <property type="entry name" value="VALINE--TRNA LIGASE, CHLOROPLASTIC_MITOCHONDRIAL 2"/>
    <property type="match status" value="1"/>
</dbReference>
<comment type="subcellular location">
    <subcellularLocation>
        <location evidence="1 12">Cytoplasm</location>
    </subcellularLocation>
</comment>
<dbReference type="GO" id="GO:0005829">
    <property type="term" value="C:cytosol"/>
    <property type="evidence" value="ECO:0007669"/>
    <property type="project" value="TreeGrafter"/>
</dbReference>
<dbReference type="PRINTS" id="PR00986">
    <property type="entry name" value="TRNASYNTHVAL"/>
</dbReference>
<comment type="domain">
    <text evidence="12">ValRS has two distinct active sites: one for aminoacylation and one for editing. The misactivated threonine is translocated from the active site to the editing site.</text>
</comment>
<dbReference type="InterPro" id="IPR001412">
    <property type="entry name" value="aa-tRNA-synth_I_CS"/>
</dbReference>
<dbReference type="InterPro" id="IPR037118">
    <property type="entry name" value="Val-tRNA_synth_C_sf"/>
</dbReference>
<feature type="coiled-coil region" evidence="12">
    <location>
        <begin position="861"/>
        <end position="916"/>
    </location>
</feature>
<evidence type="ECO:0000259" key="15">
    <source>
        <dbReference type="Pfam" id="PF10458"/>
    </source>
</evidence>
<evidence type="ECO:0000313" key="16">
    <source>
        <dbReference type="EMBL" id="GBF05207.1"/>
    </source>
</evidence>
<keyword evidence="4 12" id="KW-0436">Ligase</keyword>
<dbReference type="InterPro" id="IPR002300">
    <property type="entry name" value="aa-tRNA-synth_Ia"/>
</dbReference>
<dbReference type="HAMAP" id="MF_02004">
    <property type="entry name" value="Val_tRNA_synth_type1"/>
    <property type="match status" value="1"/>
</dbReference>
<dbReference type="InterPro" id="IPR009080">
    <property type="entry name" value="tRNAsynth_Ia_anticodon-bd"/>
</dbReference>
<sequence length="921" mass="103640">MTDTTSPDLPAEANTLAKAFDPAAIEPAWAARWRNEPFRADASSGKEPFTIVIPPPNVTGNLHLGHALDNTLIDTLIRFKRMQGFEALYLPGMDHAGISTQVVVERQLKNEGLTRLDLGREAFVSRVWAWKNESGGMILDQLTRLGASVDWTRERFTMDEELSRAVRAQFVRLYHEGLAYRGERIVNWDPASQTTLSDLEIDREVRKGKMYTLRYTLEDASLPASNGESGEIRIATVRPETIFADQAIAVHPEDERFRHLIGQRARIPLTDRLIPIIADEAVEREFGVGALKITPAHDPTDFEIGERHGLARPSVIDLDGNLAGDLVPEQFRGMERFAARKAVVAALAESGDLLEEKDHDTAIGLSERTKVPVEPIVSTQWFVHMRPMAERVLAGLDAGEIRLTPERYTKVNRDWLENIRDWNISRQLWWGHQIPAWYDDEGNVYVPSPENPDLDCDQDPRYAHLNLRRDPDVFDTWFSSNLWPFSTLGWPDTDCEDYRKFYPTQVLVTGYDILFFWVARMEMAGYHFTGQAPFSTVMLHGLYLDAKGQKMSKSKGNGIDPLVLMDQYGTDACRFAWVYLSTGGQDIRHDERRYEQGRNFANKLWNAARFALLRLSEGVPGLTGEDALTHYVRAAVDRQEGETLRSRDALAALRTRPDLTLADRWIISRLDEVTGEATAQLGAYDIGAAIRTLYSFTWDEFCDWYIEAAKPALAQGQLGTLATLKAVLEHILKLLHPFMPFITSELYAALGHRRQLALHSWPQPDPALHDTEATRAFGALRAAVSAARSLKNELGLAPQDRLNVTVEGPLAPLVQENARVVEGIARVTLVPSLTGRTLSAVEQGVTIRAPLEGTVDVGDWLTKQRKRLAEFDKQIKQAQGKLNNEGFVARAPAEVVEEERRRVQDFGAQKERLEQVLAQFA</sequence>
<dbReference type="SUPFAM" id="SSF52374">
    <property type="entry name" value="Nucleotidylyl transferase"/>
    <property type="match status" value="1"/>
</dbReference>
<comment type="caution">
    <text evidence="16">The sequence shown here is derived from an EMBL/GenBank/DDBJ whole genome shotgun (WGS) entry which is preliminary data.</text>
</comment>
<dbReference type="Gene3D" id="1.10.287.380">
    <property type="entry name" value="Valyl-tRNA synthetase, C-terminal domain"/>
    <property type="match status" value="1"/>
</dbReference>
<dbReference type="Gene3D" id="3.40.50.620">
    <property type="entry name" value="HUPs"/>
    <property type="match status" value="2"/>
</dbReference>
<dbReference type="CDD" id="cd07962">
    <property type="entry name" value="Anticodon_Ia_Val"/>
    <property type="match status" value="1"/>
</dbReference>
<gene>
    <name evidence="12" type="primary">valS</name>
    <name evidence="16" type="ORF">DAERI_030373</name>
</gene>
<evidence type="ECO:0000256" key="10">
    <source>
        <dbReference type="ARBA" id="ARBA00047552"/>
    </source>
</evidence>
<reference evidence="17" key="1">
    <citation type="submission" date="2018-01" db="EMBL/GenBank/DDBJ databases">
        <title>Draft Genome Sequence of the Radioresistant Bacterium Deinococcus aerius TR0125, Isolated from the Higher Atmosphere above Japan.</title>
        <authorList>
            <person name="Satoh K."/>
            <person name="Arai H."/>
            <person name="Sanzen T."/>
            <person name="Kawaguchi Y."/>
            <person name="Hayashi H."/>
            <person name="Yokobori S."/>
            <person name="Yamagishi A."/>
            <person name="Oono Y."/>
            <person name="Narumi I."/>
        </authorList>
    </citation>
    <scope>NUCLEOTIDE SEQUENCE [LARGE SCALE GENOMIC DNA]</scope>
    <source>
        <strain evidence="17">TR0125</strain>
    </source>
</reference>
<feature type="binding site" evidence="12">
    <location>
        <position position="553"/>
    </location>
    <ligand>
        <name>ATP</name>
        <dbReference type="ChEBI" id="CHEBI:30616"/>
    </ligand>
</feature>
<proteinExistence type="inferred from homology"/>
<dbReference type="InterPro" id="IPR033705">
    <property type="entry name" value="Anticodon_Ia_Val"/>
</dbReference>
<evidence type="ECO:0000313" key="17">
    <source>
        <dbReference type="Proteomes" id="UP000236569"/>
    </source>
</evidence>
<evidence type="ECO:0000256" key="8">
    <source>
        <dbReference type="ARBA" id="ARBA00023054"/>
    </source>
</evidence>
<dbReference type="CDD" id="cd00817">
    <property type="entry name" value="ValRS_core"/>
    <property type="match status" value="1"/>
</dbReference>
<evidence type="ECO:0000256" key="12">
    <source>
        <dbReference type="HAMAP-Rule" id="MF_02004"/>
    </source>
</evidence>